<dbReference type="AlphaFoldDB" id="A0A2W5QIB6"/>
<gene>
    <name evidence="1" type="ORF">DI563_00480</name>
</gene>
<evidence type="ECO:0000313" key="2">
    <source>
        <dbReference type="Proteomes" id="UP000249135"/>
    </source>
</evidence>
<sequence>MQMCNEAPDPLVPLLVDHPTWIDATGRFVRVDFEGLAIVFLAIGADATDNEMGDAFVLASRCRLNSVTTIGVLLPPEDGCVVGAPTQPSGSAEVGMSDLLEVMDAHVDVPIRALAEHQQGLLWLLTTLRRLHQDGLFILEPAWDLNDLLETLDLPGAKLKLAVRSVEQADSVEAVNQAIIDLQASSADLQSASGLLVVLWQSSTRRLTVREVRDAGWHASQALGQGGMHMVLVARAPGHWIGVGACATLVASWPRRFPPLGGAT</sequence>
<evidence type="ECO:0000313" key="1">
    <source>
        <dbReference type="EMBL" id="PZQ78311.1"/>
    </source>
</evidence>
<dbReference type="EMBL" id="QFPP01000002">
    <property type="protein sequence ID" value="PZQ78311.1"/>
    <property type="molecule type" value="Genomic_DNA"/>
</dbReference>
<proteinExistence type="predicted"/>
<protein>
    <submittedName>
        <fullName evidence="1">Uncharacterized protein</fullName>
    </submittedName>
</protein>
<reference evidence="1 2" key="1">
    <citation type="submission" date="2017-08" db="EMBL/GenBank/DDBJ databases">
        <title>Infants hospitalized years apart are colonized by the same room-sourced microbial strains.</title>
        <authorList>
            <person name="Brooks B."/>
            <person name="Olm M.R."/>
            <person name="Firek B.A."/>
            <person name="Baker R."/>
            <person name="Thomas B.C."/>
            <person name="Morowitz M.J."/>
            <person name="Banfield J.F."/>
        </authorList>
    </citation>
    <scope>NUCLEOTIDE SEQUENCE [LARGE SCALE GENOMIC DNA]</scope>
    <source>
        <strain evidence="1">S2_005_003_R2_41</strain>
    </source>
</reference>
<name>A0A2W5QIB6_VARPD</name>
<accession>A0A2W5QIB6</accession>
<dbReference type="Proteomes" id="UP000249135">
    <property type="component" value="Unassembled WGS sequence"/>
</dbReference>
<comment type="caution">
    <text evidence="1">The sequence shown here is derived from an EMBL/GenBank/DDBJ whole genome shotgun (WGS) entry which is preliminary data.</text>
</comment>
<organism evidence="1 2">
    <name type="scientific">Variovorax paradoxus</name>
    <dbReference type="NCBI Taxonomy" id="34073"/>
    <lineage>
        <taxon>Bacteria</taxon>
        <taxon>Pseudomonadati</taxon>
        <taxon>Pseudomonadota</taxon>
        <taxon>Betaproteobacteria</taxon>
        <taxon>Burkholderiales</taxon>
        <taxon>Comamonadaceae</taxon>
        <taxon>Variovorax</taxon>
    </lineage>
</organism>